<organism>
    <name type="scientific">Branchiostoma floridae</name>
    <name type="common">Florida lancelet</name>
    <name type="synonym">Amphioxus</name>
    <dbReference type="NCBI Taxonomy" id="7739"/>
    <lineage>
        <taxon>Eukaryota</taxon>
        <taxon>Metazoa</taxon>
        <taxon>Chordata</taxon>
        <taxon>Cephalochordata</taxon>
        <taxon>Leptocardii</taxon>
        <taxon>Amphioxiformes</taxon>
        <taxon>Branchiostomatidae</taxon>
        <taxon>Branchiostoma</taxon>
    </lineage>
</organism>
<evidence type="ECO:0000313" key="3">
    <source>
        <dbReference type="EMBL" id="EEN63676.1"/>
    </source>
</evidence>
<dbReference type="SUPFAM" id="SSF49723">
    <property type="entry name" value="Lipase/lipooxygenase domain (PLAT/LH2 domain)"/>
    <property type="match status" value="1"/>
</dbReference>
<feature type="domain" description="PLAT" evidence="2">
    <location>
        <begin position="71"/>
        <end position="203"/>
    </location>
</feature>
<feature type="non-terminal residue" evidence="3">
    <location>
        <position position="213"/>
    </location>
</feature>
<dbReference type="InterPro" id="IPR052970">
    <property type="entry name" value="Inner_ear_hair_cell_LOXHD"/>
</dbReference>
<dbReference type="PROSITE" id="PS50095">
    <property type="entry name" value="PLAT"/>
    <property type="match status" value="1"/>
</dbReference>
<dbReference type="Gene3D" id="2.40.180.10">
    <property type="entry name" value="Catalase core domain"/>
    <property type="match status" value="1"/>
</dbReference>
<dbReference type="InterPro" id="IPR001024">
    <property type="entry name" value="PLAT/LH2_dom"/>
</dbReference>
<name>C3Y748_BRAFL</name>
<comment type="caution">
    <text evidence="1">Lacks conserved residue(s) required for the propagation of feature annotation.</text>
</comment>
<dbReference type="EMBL" id="GG666489">
    <property type="protein sequence ID" value="EEN63676.1"/>
    <property type="molecule type" value="Genomic_DNA"/>
</dbReference>
<gene>
    <name evidence="3" type="ORF">BRAFLDRAFT_82894</name>
</gene>
<dbReference type="AlphaFoldDB" id="C3Y748"/>
<evidence type="ECO:0000256" key="1">
    <source>
        <dbReference type="PROSITE-ProRule" id="PRU00152"/>
    </source>
</evidence>
<dbReference type="InterPro" id="IPR036392">
    <property type="entry name" value="PLAT/LH2_dom_sf"/>
</dbReference>
<reference evidence="3" key="1">
    <citation type="journal article" date="2008" name="Nature">
        <title>The amphioxus genome and the evolution of the chordate karyotype.</title>
        <authorList>
            <consortium name="US DOE Joint Genome Institute (JGI-PGF)"/>
            <person name="Putnam N.H."/>
            <person name="Butts T."/>
            <person name="Ferrier D.E.K."/>
            <person name="Furlong R.F."/>
            <person name="Hellsten U."/>
            <person name="Kawashima T."/>
            <person name="Robinson-Rechavi M."/>
            <person name="Shoguchi E."/>
            <person name="Terry A."/>
            <person name="Yu J.-K."/>
            <person name="Benito-Gutierrez E.L."/>
            <person name="Dubchak I."/>
            <person name="Garcia-Fernandez J."/>
            <person name="Gibson-Brown J.J."/>
            <person name="Grigoriev I.V."/>
            <person name="Horton A.C."/>
            <person name="de Jong P.J."/>
            <person name="Jurka J."/>
            <person name="Kapitonov V.V."/>
            <person name="Kohara Y."/>
            <person name="Kuroki Y."/>
            <person name="Lindquist E."/>
            <person name="Lucas S."/>
            <person name="Osoegawa K."/>
            <person name="Pennacchio L.A."/>
            <person name="Salamov A.A."/>
            <person name="Satou Y."/>
            <person name="Sauka-Spengler T."/>
            <person name="Schmutz J."/>
            <person name="Shin-I T."/>
            <person name="Toyoda A."/>
            <person name="Bronner-Fraser M."/>
            <person name="Fujiyama A."/>
            <person name="Holland L.Z."/>
            <person name="Holland P.W.H."/>
            <person name="Satoh N."/>
            <person name="Rokhsar D.S."/>
        </authorList>
    </citation>
    <scope>NUCLEOTIDE SEQUENCE [LARGE SCALE GENOMIC DNA]</scope>
    <source>
        <strain evidence="3">S238N-H82</strain>
        <tissue evidence="3">Testes</tissue>
    </source>
</reference>
<dbReference type="eggNOG" id="KOG3599">
    <property type="taxonomic scope" value="Eukaryota"/>
</dbReference>
<accession>C3Y748</accession>
<dbReference type="Pfam" id="PF01477">
    <property type="entry name" value="PLAT"/>
    <property type="match status" value="1"/>
</dbReference>
<dbReference type="PANTHER" id="PTHR45901">
    <property type="entry name" value="PROTEIN CBG12474"/>
    <property type="match status" value="1"/>
</dbReference>
<evidence type="ECO:0000259" key="2">
    <source>
        <dbReference type="PROSITE" id="PS50095"/>
    </source>
</evidence>
<dbReference type="PANTHER" id="PTHR45901:SF3">
    <property type="entry name" value="LIPOXYGENASE HOMOLOGY DOMAIN-CONTAINING PROTEIN 1"/>
    <property type="match status" value="1"/>
</dbReference>
<dbReference type="InParanoid" id="C3Y748"/>
<protein>
    <recommendedName>
        <fullName evidence="2">PLAT domain-containing protein</fullName>
    </recommendedName>
</protein>
<proteinExistence type="predicted"/>
<sequence length="213" mass="24325">MPTQLQYMNSSPGVRNTMRWTAEPPAVTQPVTTMDPRPPYAVARPRSARAIDRVDNPHSFPSYDPMSDPHLSDYFARKFGYDPRPPSAVVFIKMKGTKGKIPKKRLYKKSGSVKDSKTSHFKFERGTKHTFKLRAADIGEIETITIEIHVFSKLQHDGLERKQSWLLESVTITNTANKKSWVFPCNNWLSLFESDCQLSRILYAKGGTKYART</sequence>